<evidence type="ECO:0000259" key="4">
    <source>
        <dbReference type="PROSITE" id="PS01124"/>
    </source>
</evidence>
<keyword evidence="6" id="KW-1185">Reference proteome</keyword>
<dbReference type="GO" id="GO:0043565">
    <property type="term" value="F:sequence-specific DNA binding"/>
    <property type="evidence" value="ECO:0007669"/>
    <property type="project" value="InterPro"/>
</dbReference>
<dbReference type="InterPro" id="IPR009057">
    <property type="entry name" value="Homeodomain-like_sf"/>
</dbReference>
<proteinExistence type="predicted"/>
<dbReference type="AlphaFoldDB" id="A0A7K1U6C7"/>
<dbReference type="InterPro" id="IPR018062">
    <property type="entry name" value="HTH_AraC-typ_CS"/>
</dbReference>
<protein>
    <submittedName>
        <fullName evidence="5">Helix-turn-helix domain-containing protein</fullName>
    </submittedName>
</protein>
<dbReference type="PROSITE" id="PS00041">
    <property type="entry name" value="HTH_ARAC_FAMILY_1"/>
    <property type="match status" value="1"/>
</dbReference>
<dbReference type="Gene3D" id="1.10.10.60">
    <property type="entry name" value="Homeodomain-like"/>
    <property type="match status" value="1"/>
</dbReference>
<dbReference type="Pfam" id="PF12833">
    <property type="entry name" value="HTH_18"/>
    <property type="match status" value="1"/>
</dbReference>
<dbReference type="PRINTS" id="PR00032">
    <property type="entry name" value="HTHARAC"/>
</dbReference>
<dbReference type="PANTHER" id="PTHR47893">
    <property type="entry name" value="REGULATORY PROTEIN PCHR"/>
    <property type="match status" value="1"/>
</dbReference>
<evidence type="ECO:0000313" key="6">
    <source>
        <dbReference type="Proteomes" id="UP000461730"/>
    </source>
</evidence>
<feature type="domain" description="HTH araC/xylS-type" evidence="4">
    <location>
        <begin position="232"/>
        <end position="329"/>
    </location>
</feature>
<keyword evidence="2" id="KW-0238">DNA-binding</keyword>
<dbReference type="InterPro" id="IPR018060">
    <property type="entry name" value="HTH_AraC"/>
</dbReference>
<dbReference type="PROSITE" id="PS01124">
    <property type="entry name" value="HTH_ARAC_FAMILY_2"/>
    <property type="match status" value="1"/>
</dbReference>
<dbReference type="EMBL" id="WRXN01000006">
    <property type="protein sequence ID" value="MVT09900.1"/>
    <property type="molecule type" value="Genomic_DNA"/>
</dbReference>
<accession>A0A7K1U6C7</accession>
<gene>
    <name evidence="5" type="ORF">GO493_16635</name>
</gene>
<dbReference type="InterPro" id="IPR020449">
    <property type="entry name" value="Tscrpt_reg_AraC-type_HTH"/>
</dbReference>
<evidence type="ECO:0000256" key="2">
    <source>
        <dbReference type="ARBA" id="ARBA00023125"/>
    </source>
</evidence>
<dbReference type="RefSeq" id="WP_157307336.1">
    <property type="nucleotide sequence ID" value="NZ_WRXN01000006.1"/>
</dbReference>
<dbReference type="GO" id="GO:0003700">
    <property type="term" value="F:DNA-binding transcription factor activity"/>
    <property type="evidence" value="ECO:0007669"/>
    <property type="project" value="InterPro"/>
</dbReference>
<keyword evidence="1" id="KW-0805">Transcription regulation</keyword>
<reference evidence="5 6" key="1">
    <citation type="submission" date="2019-12" db="EMBL/GenBank/DDBJ databases">
        <title>Chitinophaga sp. strain ysch24 (GDMCC 1.1355), whole genome shotgun sequence.</title>
        <authorList>
            <person name="Zhang X."/>
        </authorList>
    </citation>
    <scope>NUCLEOTIDE SEQUENCE [LARGE SCALE GENOMIC DNA]</scope>
    <source>
        <strain evidence="6">ysch24</strain>
    </source>
</reference>
<evidence type="ECO:0000256" key="3">
    <source>
        <dbReference type="ARBA" id="ARBA00023163"/>
    </source>
</evidence>
<dbReference type="Proteomes" id="UP000461730">
    <property type="component" value="Unassembled WGS sequence"/>
</dbReference>
<evidence type="ECO:0000256" key="1">
    <source>
        <dbReference type="ARBA" id="ARBA00023015"/>
    </source>
</evidence>
<keyword evidence="3" id="KW-0804">Transcription</keyword>
<evidence type="ECO:0000313" key="5">
    <source>
        <dbReference type="EMBL" id="MVT09900.1"/>
    </source>
</evidence>
<dbReference type="PANTHER" id="PTHR47893:SF1">
    <property type="entry name" value="REGULATORY PROTEIN PCHR"/>
    <property type="match status" value="1"/>
</dbReference>
<organism evidence="5 6">
    <name type="scientific">Chitinophaga tropicalis</name>
    <dbReference type="NCBI Taxonomy" id="2683588"/>
    <lineage>
        <taxon>Bacteria</taxon>
        <taxon>Pseudomonadati</taxon>
        <taxon>Bacteroidota</taxon>
        <taxon>Chitinophagia</taxon>
        <taxon>Chitinophagales</taxon>
        <taxon>Chitinophagaceae</taxon>
        <taxon>Chitinophaga</taxon>
    </lineage>
</organism>
<dbReference type="InterPro" id="IPR053142">
    <property type="entry name" value="PchR_regulatory_protein"/>
</dbReference>
<dbReference type="SUPFAM" id="SSF46689">
    <property type="entry name" value="Homeodomain-like"/>
    <property type="match status" value="2"/>
</dbReference>
<name>A0A7K1U6C7_9BACT</name>
<comment type="caution">
    <text evidence="5">The sequence shown here is derived from an EMBL/GenBank/DDBJ whole genome shotgun (WGS) entry which is preliminary data.</text>
</comment>
<dbReference type="SMART" id="SM00342">
    <property type="entry name" value="HTH_ARAC"/>
    <property type="match status" value="1"/>
</dbReference>
<sequence>MGVMIGDNKGQWQLVSEHSALQMLTSATPLVTERREKFSWGTGDMEMVQLFFQNIFIVYGDMHLRQQHFRMLNFDMPDTVELHFSLQGGGTVYNRLTGDTFQFRANEHNITYVTELEGDATYNCEVPHTFFEVHFATPYFIELAKDLNSAMEHFLENVSKRKDGSIAVENRTATIPMLQCIRDIMNCNYKGGLKLLYLQSKCMELLSLQADAFAQVETRSVLRSAGDKERIIYARDYLLSNLSTPPTIDELSVISGTNSFKLKRGFKELFNTTVFGYLNNARLDNAREQLLSGIPIKNVADELGFSSVQHFSSAFRKKFGCPPGMLKKHL</sequence>